<reference evidence="1 2" key="1">
    <citation type="journal article" date="2014" name="Genome Announc.">
        <title>Draft Genome Sequences of Three Alkaliphilic Bacillus Strains, Bacillus wakoensis JCM 9140T, Bacillus akibai JCM 9157T, and Bacillus hemicellulosilyticus JCM 9152T.</title>
        <authorList>
            <person name="Yuki M."/>
            <person name="Oshima K."/>
            <person name="Suda W."/>
            <person name="Oshida Y."/>
            <person name="Kitamura K."/>
            <person name="Iida T."/>
            <person name="Hattori M."/>
            <person name="Ohkuma M."/>
        </authorList>
    </citation>
    <scope>NUCLEOTIDE SEQUENCE [LARGE SCALE GENOMIC DNA]</scope>
    <source>
        <strain evidence="1 2">JCM 9157</strain>
    </source>
</reference>
<evidence type="ECO:0000313" key="1">
    <source>
        <dbReference type="EMBL" id="GAE35600.1"/>
    </source>
</evidence>
<name>W4QTV9_HALA3</name>
<gene>
    <name evidence="1" type="ORF">JCM9157_2714</name>
</gene>
<accession>W4QTV9</accession>
<sequence length="329" mass="38159">MNNGEVLIPINKLKYDSIPRVHLNNSSLYDDVKANGLNKPLEVEGPDVNGNYFILDGLRRIEAIKEIRSLFPLKFREVKCLVVKQLSSQFDRNMERLGESFHSRRRTGIERQFMIEEALKNGLTEKELSKQLNIPISTLRKCLKGSNVPEELRVEIAKLRASQEALDVIYHLDLEDEFIEALLTELRNRSITTVHAAALKKTLKDEMYSLLEEEGKKESLLLTLREGQFTKSHARRIVLEEVIKTNPERAADGDIVQWVENLCSELEKMSQKVHPKVGDQVEDQFQKRRLKNALSELNKKLKWIYGEKTEKGGFRYRFEENDDENDHVL</sequence>
<dbReference type="EMBL" id="BAUV01000020">
    <property type="protein sequence ID" value="GAE35600.1"/>
    <property type="molecule type" value="Genomic_DNA"/>
</dbReference>
<keyword evidence="2" id="KW-1185">Reference proteome</keyword>
<dbReference type="AlphaFoldDB" id="W4QTV9"/>
<organism evidence="1 2">
    <name type="scientific">Halalkalibacter akibai (strain ATCC 43226 / DSM 21942 / CIP 109018 / JCM 9157 / 1139)</name>
    <name type="common">Bacillus akibai</name>
    <dbReference type="NCBI Taxonomy" id="1236973"/>
    <lineage>
        <taxon>Bacteria</taxon>
        <taxon>Bacillati</taxon>
        <taxon>Bacillota</taxon>
        <taxon>Bacilli</taxon>
        <taxon>Bacillales</taxon>
        <taxon>Bacillaceae</taxon>
        <taxon>Halalkalibacter</taxon>
    </lineage>
</organism>
<protein>
    <submittedName>
        <fullName evidence="1">ParB-like nuclease domain protein</fullName>
    </submittedName>
</protein>
<dbReference type="InterPro" id="IPR036086">
    <property type="entry name" value="ParB/Sulfiredoxin_sf"/>
</dbReference>
<proteinExistence type="predicted"/>
<dbReference type="RefSeq" id="WP_035665080.1">
    <property type="nucleotide sequence ID" value="NZ_BAUV01000020.1"/>
</dbReference>
<dbReference type="OrthoDB" id="7632576at2"/>
<evidence type="ECO:0000313" key="2">
    <source>
        <dbReference type="Proteomes" id="UP000018896"/>
    </source>
</evidence>
<dbReference type="Gene3D" id="3.90.1530.10">
    <property type="entry name" value="Conserved hypothetical protein from pyrococcus furiosus pfu- 392566-001, ParB domain"/>
    <property type="match status" value="1"/>
</dbReference>
<dbReference type="STRING" id="1236973.JCM9157_2714"/>
<dbReference type="SUPFAM" id="SSF110849">
    <property type="entry name" value="ParB/Sulfiredoxin"/>
    <property type="match status" value="1"/>
</dbReference>
<dbReference type="Proteomes" id="UP000018896">
    <property type="component" value="Unassembled WGS sequence"/>
</dbReference>
<comment type="caution">
    <text evidence="1">The sequence shown here is derived from an EMBL/GenBank/DDBJ whole genome shotgun (WGS) entry which is preliminary data.</text>
</comment>